<comment type="caution">
    <text evidence="6">The sequence shown here is derived from an EMBL/GenBank/DDBJ whole genome shotgun (WGS) entry which is preliminary data.</text>
</comment>
<proteinExistence type="inferred from homology"/>
<feature type="domain" description="DUF676" evidence="5">
    <location>
        <begin position="85"/>
        <end position="254"/>
    </location>
</feature>
<evidence type="ECO:0000256" key="2">
    <source>
        <dbReference type="SAM" id="MobiDB-lite"/>
    </source>
</evidence>
<evidence type="ECO:0000256" key="4">
    <source>
        <dbReference type="SAM" id="SignalP"/>
    </source>
</evidence>
<gene>
    <name evidence="6" type="ORF">DB88DRAFT_481874</name>
</gene>
<accession>A0AAD9L8F3</accession>
<evidence type="ECO:0000259" key="5">
    <source>
        <dbReference type="Pfam" id="PF05057"/>
    </source>
</evidence>
<feature type="compositionally biased region" description="Acidic residues" evidence="2">
    <location>
        <begin position="43"/>
        <end position="54"/>
    </location>
</feature>
<name>A0AAD9L8F3_PAPLA</name>
<evidence type="ECO:0000256" key="3">
    <source>
        <dbReference type="SAM" id="Phobius"/>
    </source>
</evidence>
<feature type="region of interest" description="Disordered" evidence="2">
    <location>
        <begin position="350"/>
        <end position="375"/>
    </location>
</feature>
<protein>
    <submittedName>
        <fullName evidence="6">Serine esterase-domain-containing protein</fullName>
    </submittedName>
</protein>
<dbReference type="Pfam" id="PF05057">
    <property type="entry name" value="DUF676"/>
    <property type="match status" value="2"/>
</dbReference>
<dbReference type="SUPFAM" id="SSF53474">
    <property type="entry name" value="alpha/beta-Hydrolases"/>
    <property type="match status" value="1"/>
</dbReference>
<evidence type="ECO:0000313" key="6">
    <source>
        <dbReference type="EMBL" id="KAK1926452.1"/>
    </source>
</evidence>
<keyword evidence="3" id="KW-0812">Transmembrane</keyword>
<dbReference type="AlphaFoldDB" id="A0AAD9L8F3"/>
<feature type="compositionally biased region" description="Basic residues" evidence="2">
    <location>
        <begin position="412"/>
        <end position="422"/>
    </location>
</feature>
<dbReference type="EMBL" id="JAODAN010000002">
    <property type="protein sequence ID" value="KAK1926452.1"/>
    <property type="molecule type" value="Genomic_DNA"/>
</dbReference>
<feature type="signal peptide" evidence="4">
    <location>
        <begin position="1"/>
        <end position="18"/>
    </location>
</feature>
<feature type="compositionally biased region" description="Gly residues" evidence="2">
    <location>
        <begin position="63"/>
        <end position="82"/>
    </location>
</feature>
<feature type="transmembrane region" description="Helical" evidence="3">
    <location>
        <begin position="319"/>
        <end position="342"/>
    </location>
</feature>
<dbReference type="Proteomes" id="UP001182556">
    <property type="component" value="Unassembled WGS sequence"/>
</dbReference>
<reference evidence="6" key="1">
    <citation type="submission" date="2023-02" db="EMBL/GenBank/DDBJ databases">
        <title>Identification and recombinant expression of a fungal hydrolase from Papiliotrema laurentii that hydrolyzes apple cutin and clears colloidal polyester polyurethane.</title>
        <authorList>
            <consortium name="DOE Joint Genome Institute"/>
            <person name="Roman V.A."/>
            <person name="Bojanowski C."/>
            <person name="Crable B.R."/>
            <person name="Wagner D.N."/>
            <person name="Hung C.S."/>
            <person name="Nadeau L.J."/>
            <person name="Schratz L."/>
            <person name="Haridas S."/>
            <person name="Pangilinan J."/>
            <person name="Lipzen A."/>
            <person name="Na H."/>
            <person name="Yan M."/>
            <person name="Ng V."/>
            <person name="Grigoriev I.V."/>
            <person name="Spatafora J.W."/>
            <person name="Barlow D."/>
            <person name="Biffinger J."/>
            <person name="Kelley-Loughnane N."/>
            <person name="Varaljay V.A."/>
            <person name="Crookes-Goodson W.J."/>
        </authorList>
    </citation>
    <scope>NUCLEOTIDE SEQUENCE</scope>
    <source>
        <strain evidence="6">5307AH</strain>
    </source>
</reference>
<sequence>MARAKNVHLVILIHGLWGSPAHLFAAKEELENAWKAKTGGNELETEVVGDEEDPTITTSLGSGPRGRGGRGGSQGQAEGEGSGQEELVVVIAGGMTSQLTYDGVDVCASRVAWEVDQEIEKIETRGQNVTRFSVTGYSLGGLVARYLVGLLHSRTPSFFEKHKPVSFSTIATPHLGVPRYNTFLSTILIWLGSRLLSRSGEQLYVTDQYSEQDPRPLLEIMADPTLIFSKALGQFERIQIFANGVNDHTVPYPSAAIETVDHFAEWENQGLEVEADEADIITSWSAPPPDTLEVKKKRGWGVSIGTLPPVLRYRFPFNYMIMLLFPVMLPLVITLIVSRLALDTRRSRRRLQQLSQAPPTSTPRRGDQSPSIPSAAGLSIQSLRDAIRRVERELESDLIESMDSPTDEVHHGHVHHKGHSRPHAAVYTKVDLKDSQLRMALWLNKLPIKKYITWYPDVANAHSVSIVRDPTGFPAHNQGRGLLRRWAQGVLS</sequence>
<keyword evidence="3" id="KW-1133">Transmembrane helix</keyword>
<dbReference type="InterPro" id="IPR044294">
    <property type="entry name" value="Lipase-like"/>
</dbReference>
<feature type="region of interest" description="Disordered" evidence="2">
    <location>
        <begin position="36"/>
        <end position="83"/>
    </location>
</feature>
<feature type="chain" id="PRO_5042119011" evidence="4">
    <location>
        <begin position="19"/>
        <end position="492"/>
    </location>
</feature>
<dbReference type="PANTHER" id="PTHR12482">
    <property type="entry name" value="LIPASE ROG1-RELATED-RELATED"/>
    <property type="match status" value="1"/>
</dbReference>
<comment type="similarity">
    <text evidence="1">Belongs to the putative lipase ROG1 family.</text>
</comment>
<keyword evidence="7" id="KW-1185">Reference proteome</keyword>
<keyword evidence="3" id="KW-0472">Membrane</keyword>
<dbReference type="InterPro" id="IPR029058">
    <property type="entry name" value="AB_hydrolase_fold"/>
</dbReference>
<dbReference type="InterPro" id="IPR007751">
    <property type="entry name" value="DUF676_lipase-like"/>
</dbReference>
<evidence type="ECO:0000313" key="7">
    <source>
        <dbReference type="Proteomes" id="UP001182556"/>
    </source>
</evidence>
<organism evidence="6 7">
    <name type="scientific">Papiliotrema laurentii</name>
    <name type="common">Cryptococcus laurentii</name>
    <dbReference type="NCBI Taxonomy" id="5418"/>
    <lineage>
        <taxon>Eukaryota</taxon>
        <taxon>Fungi</taxon>
        <taxon>Dikarya</taxon>
        <taxon>Basidiomycota</taxon>
        <taxon>Agaricomycotina</taxon>
        <taxon>Tremellomycetes</taxon>
        <taxon>Tremellales</taxon>
        <taxon>Rhynchogastremaceae</taxon>
        <taxon>Papiliotrema</taxon>
    </lineage>
</organism>
<dbReference type="PANTHER" id="PTHR12482:SF62">
    <property type="entry name" value="LIPASE ROG1-RELATED"/>
    <property type="match status" value="1"/>
</dbReference>
<feature type="domain" description="DUF676" evidence="5">
    <location>
        <begin position="5"/>
        <end position="36"/>
    </location>
</feature>
<evidence type="ECO:0000256" key="1">
    <source>
        <dbReference type="ARBA" id="ARBA00007920"/>
    </source>
</evidence>
<feature type="compositionally biased region" description="Polar residues" evidence="2">
    <location>
        <begin position="357"/>
        <end position="372"/>
    </location>
</feature>
<feature type="region of interest" description="Disordered" evidence="2">
    <location>
        <begin position="403"/>
        <end position="422"/>
    </location>
</feature>
<dbReference type="Gene3D" id="3.40.50.1820">
    <property type="entry name" value="alpha/beta hydrolase"/>
    <property type="match status" value="1"/>
</dbReference>
<keyword evidence="4" id="KW-0732">Signal</keyword>